<evidence type="ECO:0000313" key="2">
    <source>
        <dbReference type="EMBL" id="KAK0738560.1"/>
    </source>
</evidence>
<sequence length="148" mass="15654">MPAAMIRAAPATNLEVSIGKSNKKLGGWPRAGLACSSRSARHSCALSVQCRGQHLEDSRLDWTWVVWGAGCRCVVTINVSVSVAPSPSRLNTELTATTAPNPTSLLVHLEDAMRTPGLGSEMEASKTAPARTPRSRGPVQCAWSCTQG</sequence>
<accession>A0AA40EG08</accession>
<keyword evidence="3" id="KW-1185">Reference proteome</keyword>
<reference evidence="2" key="1">
    <citation type="submission" date="2023-06" db="EMBL/GenBank/DDBJ databases">
        <title>Genome-scale phylogeny and comparative genomics of the fungal order Sordariales.</title>
        <authorList>
            <consortium name="Lawrence Berkeley National Laboratory"/>
            <person name="Hensen N."/>
            <person name="Bonometti L."/>
            <person name="Westerberg I."/>
            <person name="Brannstrom I.O."/>
            <person name="Guillou S."/>
            <person name="Cros-Aarteil S."/>
            <person name="Calhoun S."/>
            <person name="Haridas S."/>
            <person name="Kuo A."/>
            <person name="Mondo S."/>
            <person name="Pangilinan J."/>
            <person name="Riley R."/>
            <person name="LaButti K."/>
            <person name="Andreopoulos B."/>
            <person name="Lipzen A."/>
            <person name="Chen C."/>
            <person name="Yanf M."/>
            <person name="Daum C."/>
            <person name="Ng V."/>
            <person name="Clum A."/>
            <person name="Steindorff A."/>
            <person name="Ohm R."/>
            <person name="Martin F."/>
            <person name="Silar P."/>
            <person name="Natvig D."/>
            <person name="Lalanne C."/>
            <person name="Gautier V."/>
            <person name="Ament-velasquez S.L."/>
            <person name="Kruys A."/>
            <person name="Hutchinson M.I."/>
            <person name="Powell A.J."/>
            <person name="Barry K."/>
            <person name="Miller A.N."/>
            <person name="Grigoriev I.V."/>
            <person name="Debuchy R."/>
            <person name="Gladieux P."/>
            <person name="Thoren M.H."/>
            <person name="Johannesson H."/>
        </authorList>
    </citation>
    <scope>NUCLEOTIDE SEQUENCE</scope>
    <source>
        <strain evidence="2">SMH3187-1</strain>
    </source>
</reference>
<evidence type="ECO:0000256" key="1">
    <source>
        <dbReference type="SAM" id="MobiDB-lite"/>
    </source>
</evidence>
<organism evidence="2 3">
    <name type="scientific">Schizothecium vesticola</name>
    <dbReference type="NCBI Taxonomy" id="314040"/>
    <lineage>
        <taxon>Eukaryota</taxon>
        <taxon>Fungi</taxon>
        <taxon>Dikarya</taxon>
        <taxon>Ascomycota</taxon>
        <taxon>Pezizomycotina</taxon>
        <taxon>Sordariomycetes</taxon>
        <taxon>Sordariomycetidae</taxon>
        <taxon>Sordariales</taxon>
        <taxon>Schizotheciaceae</taxon>
        <taxon>Schizothecium</taxon>
    </lineage>
</organism>
<feature type="region of interest" description="Disordered" evidence="1">
    <location>
        <begin position="116"/>
        <end position="138"/>
    </location>
</feature>
<evidence type="ECO:0000313" key="3">
    <source>
        <dbReference type="Proteomes" id="UP001172155"/>
    </source>
</evidence>
<name>A0AA40EG08_9PEZI</name>
<protein>
    <submittedName>
        <fullName evidence="2">Uncharacterized protein</fullName>
    </submittedName>
</protein>
<proteinExistence type="predicted"/>
<dbReference type="Proteomes" id="UP001172155">
    <property type="component" value="Unassembled WGS sequence"/>
</dbReference>
<comment type="caution">
    <text evidence="2">The sequence shown here is derived from an EMBL/GenBank/DDBJ whole genome shotgun (WGS) entry which is preliminary data.</text>
</comment>
<dbReference type="AlphaFoldDB" id="A0AA40EG08"/>
<dbReference type="EMBL" id="JAUKUD010000007">
    <property type="protein sequence ID" value="KAK0738560.1"/>
    <property type="molecule type" value="Genomic_DNA"/>
</dbReference>
<gene>
    <name evidence="2" type="ORF">B0T18DRAFT_249279</name>
</gene>